<dbReference type="RefSeq" id="WP_316027708.1">
    <property type="nucleotide sequence ID" value="NZ_JAWDIO010000002.1"/>
</dbReference>
<keyword evidence="2" id="KW-1185">Reference proteome</keyword>
<comment type="caution">
    <text evidence="1">The sequence shown here is derived from an EMBL/GenBank/DDBJ whole genome shotgun (WGS) entry which is preliminary data.</text>
</comment>
<evidence type="ECO:0008006" key="3">
    <source>
        <dbReference type="Google" id="ProtNLM"/>
    </source>
</evidence>
<proteinExistence type="predicted"/>
<dbReference type="Proteomes" id="UP001247805">
    <property type="component" value="Unassembled WGS sequence"/>
</dbReference>
<accession>A0ABU3T1S3</accession>
<sequence>MALDLFNLSEYRNVGFAYLEIRPPVEFYGPVPLSNFDGADVMFSHRVAGGILQSKFFAGQARDITFFEGDYYDINFNPTYGMNFNFQKGAWKTRFTMTKVKFTDVRGNVNTNMLLAEFDTIPAVIWPGVDMARDHLDINGSEIVYTSLGVAYDYSDWILHGELSHINSTATLAASNNAGYFTVGKRITPSVTVYGKYARALTSAERVNVAPPVIEDENLWGLYGYVDYLMNSNTIDQYSHALGLRWNIMPKLNIKLEWDRVHVGEGSPGLYVSESINLDTDIVMNNYSMTLNFIF</sequence>
<dbReference type="EMBL" id="JAWDIO010000002">
    <property type="protein sequence ID" value="MDU0356205.1"/>
    <property type="molecule type" value="Genomic_DNA"/>
</dbReference>
<protein>
    <recommendedName>
        <fullName evidence="3">Porin domain-containing protein</fullName>
    </recommendedName>
</protein>
<reference evidence="1 2" key="1">
    <citation type="submission" date="2023-10" db="EMBL/GenBank/DDBJ databases">
        <title>Glaciecola aquimarina strain GGW-M5 nov., isolated from a coastal seawater.</title>
        <authorList>
            <person name="Bayburt H."/>
            <person name="Kim J.M."/>
            <person name="Choi B.J."/>
            <person name="Jeon C.O."/>
        </authorList>
    </citation>
    <scope>NUCLEOTIDE SEQUENCE [LARGE SCALE GENOMIC DNA]</scope>
    <source>
        <strain evidence="1 2">KCTC 32108</strain>
    </source>
</reference>
<evidence type="ECO:0000313" key="2">
    <source>
        <dbReference type="Proteomes" id="UP001247805"/>
    </source>
</evidence>
<dbReference type="SUPFAM" id="SSF56935">
    <property type="entry name" value="Porins"/>
    <property type="match status" value="1"/>
</dbReference>
<name>A0ABU3T1S3_9ALTE</name>
<evidence type="ECO:0000313" key="1">
    <source>
        <dbReference type="EMBL" id="MDU0356205.1"/>
    </source>
</evidence>
<organism evidence="1 2">
    <name type="scientific">Paraglaciecola aquimarina</name>
    <dbReference type="NCBI Taxonomy" id="1235557"/>
    <lineage>
        <taxon>Bacteria</taxon>
        <taxon>Pseudomonadati</taxon>
        <taxon>Pseudomonadota</taxon>
        <taxon>Gammaproteobacteria</taxon>
        <taxon>Alteromonadales</taxon>
        <taxon>Alteromonadaceae</taxon>
        <taxon>Paraglaciecola</taxon>
    </lineage>
</organism>
<gene>
    <name evidence="1" type="ORF">RS130_22045</name>
</gene>